<dbReference type="EMBL" id="JXXE01000514">
    <property type="protein sequence ID" value="KIZ38062.1"/>
    <property type="molecule type" value="Genomic_DNA"/>
</dbReference>
<accession>A0A0D7EEQ7</accession>
<reference evidence="1 2" key="1">
    <citation type="submission" date="2014-11" db="EMBL/GenBank/DDBJ databases">
        <title>Genomics and ecophysiology of heterotrophic nitrogen fixing bacteria isolated from estuarine surface water.</title>
        <authorList>
            <person name="Bentzon-Tilia M."/>
            <person name="Severin I."/>
            <person name="Hansen L.H."/>
            <person name="Riemann L."/>
        </authorList>
    </citation>
    <scope>NUCLEOTIDE SEQUENCE [LARGE SCALE GENOMIC DNA]</scope>
    <source>
        <strain evidence="1 2">BAL398</strain>
    </source>
</reference>
<dbReference type="PATRIC" id="fig|1076.23.peg.5522"/>
<evidence type="ECO:0000313" key="1">
    <source>
        <dbReference type="EMBL" id="KIZ38062.1"/>
    </source>
</evidence>
<dbReference type="AlphaFoldDB" id="A0A0D7EEQ7"/>
<protein>
    <submittedName>
        <fullName evidence="1">Uncharacterized protein</fullName>
    </submittedName>
</protein>
<sequence length="93" mass="10384">MSKKEPEKLIMASPMLNDVQKMLVVNHLWLALRQTFEKMYELNGAQVVIDMQRTLISGTKNSDTTGLPLDKEKAVIDTTITLLEGLISVDGHS</sequence>
<name>A0A0D7EEQ7_RHOPL</name>
<organism evidence="1 2">
    <name type="scientific">Rhodopseudomonas palustris</name>
    <dbReference type="NCBI Taxonomy" id="1076"/>
    <lineage>
        <taxon>Bacteria</taxon>
        <taxon>Pseudomonadati</taxon>
        <taxon>Pseudomonadota</taxon>
        <taxon>Alphaproteobacteria</taxon>
        <taxon>Hyphomicrobiales</taxon>
        <taxon>Nitrobacteraceae</taxon>
        <taxon>Rhodopseudomonas</taxon>
    </lineage>
</organism>
<dbReference type="Proteomes" id="UP000032515">
    <property type="component" value="Unassembled WGS sequence"/>
</dbReference>
<proteinExistence type="predicted"/>
<gene>
    <name evidence="1" type="ORF">OO17_23120</name>
</gene>
<dbReference type="RefSeq" id="WP_044416098.1">
    <property type="nucleotide sequence ID" value="NZ_JXXE01000514.1"/>
</dbReference>
<evidence type="ECO:0000313" key="2">
    <source>
        <dbReference type="Proteomes" id="UP000032515"/>
    </source>
</evidence>
<comment type="caution">
    <text evidence="1">The sequence shown here is derived from an EMBL/GenBank/DDBJ whole genome shotgun (WGS) entry which is preliminary data.</text>
</comment>